<protein>
    <recommendedName>
        <fullName evidence="4">Low temperature requirement protein A</fullName>
    </recommendedName>
</protein>
<feature type="transmembrane region" description="Helical" evidence="1">
    <location>
        <begin position="30"/>
        <end position="48"/>
    </location>
</feature>
<evidence type="ECO:0000313" key="2">
    <source>
        <dbReference type="EMBL" id="AQQ67748.1"/>
    </source>
</evidence>
<dbReference type="InterPro" id="IPR010640">
    <property type="entry name" value="Low_temperature_requirement_A"/>
</dbReference>
<keyword evidence="1" id="KW-0472">Membrane</keyword>
<feature type="transmembrane region" description="Helical" evidence="1">
    <location>
        <begin position="277"/>
        <end position="302"/>
    </location>
</feature>
<dbReference type="Pfam" id="PF06772">
    <property type="entry name" value="LtrA"/>
    <property type="match status" value="1"/>
</dbReference>
<dbReference type="PANTHER" id="PTHR36840">
    <property type="entry name" value="BLL5714 PROTEIN"/>
    <property type="match status" value="1"/>
</dbReference>
<gene>
    <name evidence="2" type="ORF">Mag101_08930</name>
</gene>
<feature type="transmembrane region" description="Helical" evidence="1">
    <location>
        <begin position="119"/>
        <end position="139"/>
    </location>
</feature>
<dbReference type="KEGG" id="maga:Mag101_08930"/>
<feature type="transmembrane region" description="Helical" evidence="1">
    <location>
        <begin position="177"/>
        <end position="197"/>
    </location>
</feature>
<feature type="transmembrane region" description="Helical" evidence="1">
    <location>
        <begin position="151"/>
        <end position="171"/>
    </location>
</feature>
<keyword evidence="1" id="KW-0812">Transmembrane</keyword>
<feature type="transmembrane region" description="Helical" evidence="1">
    <location>
        <begin position="241"/>
        <end position="265"/>
    </location>
</feature>
<feature type="transmembrane region" description="Helical" evidence="1">
    <location>
        <begin position="345"/>
        <end position="378"/>
    </location>
</feature>
<dbReference type="AlphaFoldDB" id="A0A1Q2M5D9"/>
<evidence type="ECO:0008006" key="4">
    <source>
        <dbReference type="Google" id="ProtNLM"/>
    </source>
</evidence>
<dbReference type="Proteomes" id="UP000188219">
    <property type="component" value="Chromosome"/>
</dbReference>
<dbReference type="eggNOG" id="COG4292">
    <property type="taxonomic scope" value="Bacteria"/>
</dbReference>
<evidence type="ECO:0000256" key="1">
    <source>
        <dbReference type="SAM" id="Phobius"/>
    </source>
</evidence>
<sequence>MTESRSKKYLKPLLPRDKAEEHRAATQLELLFDLVFVIAISAAAHGLGHAIADGHWQEGVIKFLLVFWCVWWPWNLFTWFASSFDNDDVGYRITVMVLMLGALFIAASAPGFFENRDLRYMFSGYLIMRLAFASLWLRVAWAKRDYRNTALIYAGGQVVMQIYWAWLVFILPRDHDHFTLFFVVGIAMEMLIPFLGEKAGTTQWHRHHIVERFGLLNIIVLGEVLLGSSEALSEAIHSGFWGQYLLVFTCGAVLAFCMWWLYFSVDGHLASEKLERVFVWAYGHFLIFAGGAAVGAGLVVAVEQLDGGHGVTQLATITVSVAVSVYVLGLWLVRDQFATKDSRCWIMLLAVPFLLVCGWLPNGVVWLTLVLVLCLMLRLRAHPE</sequence>
<dbReference type="OrthoDB" id="7698234at2"/>
<keyword evidence="1" id="KW-1133">Transmembrane helix</keyword>
<dbReference type="EMBL" id="CP019650">
    <property type="protein sequence ID" value="AQQ67748.1"/>
    <property type="molecule type" value="Genomic_DNA"/>
</dbReference>
<reference evidence="2" key="1">
    <citation type="submission" date="2017-02" db="EMBL/GenBank/DDBJ databases">
        <title>Genome of Microbulbifer agarilyticus GP101.</title>
        <authorList>
            <person name="Jung J."/>
            <person name="Bae S.S."/>
            <person name="Baek K."/>
        </authorList>
    </citation>
    <scope>NUCLEOTIDE SEQUENCE [LARGE SCALE GENOMIC DNA]</scope>
    <source>
        <strain evidence="2">GP101</strain>
    </source>
</reference>
<keyword evidence="3" id="KW-1185">Reference proteome</keyword>
<accession>A0A1Q2M5D9</accession>
<organism evidence="2 3">
    <name type="scientific">Microbulbifer agarilyticus</name>
    <dbReference type="NCBI Taxonomy" id="260552"/>
    <lineage>
        <taxon>Bacteria</taxon>
        <taxon>Pseudomonadati</taxon>
        <taxon>Pseudomonadota</taxon>
        <taxon>Gammaproteobacteria</taxon>
        <taxon>Cellvibrionales</taxon>
        <taxon>Microbulbiferaceae</taxon>
        <taxon>Microbulbifer</taxon>
    </lineage>
</organism>
<proteinExistence type="predicted"/>
<feature type="transmembrane region" description="Helical" evidence="1">
    <location>
        <begin position="314"/>
        <end position="333"/>
    </location>
</feature>
<feature type="transmembrane region" description="Helical" evidence="1">
    <location>
        <begin position="93"/>
        <end position="113"/>
    </location>
</feature>
<feature type="transmembrane region" description="Helical" evidence="1">
    <location>
        <begin position="60"/>
        <end position="81"/>
    </location>
</feature>
<evidence type="ECO:0000313" key="3">
    <source>
        <dbReference type="Proteomes" id="UP000188219"/>
    </source>
</evidence>
<name>A0A1Q2M5D9_9GAMM</name>
<dbReference type="PANTHER" id="PTHR36840:SF1">
    <property type="entry name" value="BLL5714 PROTEIN"/>
    <property type="match status" value="1"/>
</dbReference>